<evidence type="ECO:0000259" key="7">
    <source>
        <dbReference type="Pfam" id="PF00689"/>
    </source>
</evidence>
<dbReference type="PRINTS" id="PR01836">
    <property type="entry name" value="MGATPASE"/>
</dbReference>
<evidence type="ECO:0000256" key="4">
    <source>
        <dbReference type="ARBA" id="ARBA00022842"/>
    </source>
</evidence>
<feature type="region of interest" description="Disordered" evidence="5">
    <location>
        <begin position="141"/>
        <end position="160"/>
    </location>
</feature>
<dbReference type="GO" id="GO:0015444">
    <property type="term" value="F:P-type magnesium transporter activity"/>
    <property type="evidence" value="ECO:0007669"/>
    <property type="project" value="InterPro"/>
</dbReference>
<keyword evidence="6" id="KW-0812">Transmembrane</keyword>
<keyword evidence="6" id="KW-1133">Transmembrane helix</keyword>
<dbReference type="Gene3D" id="1.20.1110.10">
    <property type="entry name" value="Calcium-transporting ATPase, transmembrane domain"/>
    <property type="match status" value="1"/>
</dbReference>
<comment type="caution">
    <text evidence="8">The sequence shown here is derived from an EMBL/GenBank/DDBJ whole genome shotgun (WGS) entry which is preliminary data.</text>
</comment>
<comment type="subcellular location">
    <subcellularLocation>
        <location evidence="1">Cell membrane</location>
        <topology evidence="1">Multi-pass membrane protein</topology>
    </subcellularLocation>
</comment>
<feature type="transmembrane region" description="Helical" evidence="6">
    <location>
        <begin position="327"/>
        <end position="347"/>
    </location>
</feature>
<evidence type="ECO:0000313" key="9">
    <source>
        <dbReference type="Proteomes" id="UP001321760"/>
    </source>
</evidence>
<organism evidence="8 9">
    <name type="scientific">Podospora aff. communis PSN243</name>
    <dbReference type="NCBI Taxonomy" id="3040156"/>
    <lineage>
        <taxon>Eukaryota</taxon>
        <taxon>Fungi</taxon>
        <taxon>Dikarya</taxon>
        <taxon>Ascomycota</taxon>
        <taxon>Pezizomycotina</taxon>
        <taxon>Sordariomycetes</taxon>
        <taxon>Sordariomycetidae</taxon>
        <taxon>Sordariales</taxon>
        <taxon>Podosporaceae</taxon>
        <taxon>Podospora</taxon>
    </lineage>
</organism>
<evidence type="ECO:0000256" key="5">
    <source>
        <dbReference type="SAM" id="MobiDB-lite"/>
    </source>
</evidence>
<dbReference type="Proteomes" id="UP001321760">
    <property type="component" value="Unassembled WGS sequence"/>
</dbReference>
<reference evidence="8" key="1">
    <citation type="journal article" date="2023" name="Mol. Phylogenet. Evol.">
        <title>Genome-scale phylogeny and comparative genomics of the fungal order Sordariales.</title>
        <authorList>
            <person name="Hensen N."/>
            <person name="Bonometti L."/>
            <person name="Westerberg I."/>
            <person name="Brannstrom I.O."/>
            <person name="Guillou S."/>
            <person name="Cros-Aarteil S."/>
            <person name="Calhoun S."/>
            <person name="Haridas S."/>
            <person name="Kuo A."/>
            <person name="Mondo S."/>
            <person name="Pangilinan J."/>
            <person name="Riley R."/>
            <person name="LaButti K."/>
            <person name="Andreopoulos B."/>
            <person name="Lipzen A."/>
            <person name="Chen C."/>
            <person name="Yan M."/>
            <person name="Daum C."/>
            <person name="Ng V."/>
            <person name="Clum A."/>
            <person name="Steindorff A."/>
            <person name="Ohm R.A."/>
            <person name="Martin F."/>
            <person name="Silar P."/>
            <person name="Natvig D.O."/>
            <person name="Lalanne C."/>
            <person name="Gautier V."/>
            <person name="Ament-Velasquez S.L."/>
            <person name="Kruys A."/>
            <person name="Hutchinson M.I."/>
            <person name="Powell A.J."/>
            <person name="Barry K."/>
            <person name="Miller A.N."/>
            <person name="Grigoriev I.V."/>
            <person name="Debuchy R."/>
            <person name="Gladieux P."/>
            <person name="Hiltunen Thoren M."/>
            <person name="Johannesson H."/>
        </authorList>
    </citation>
    <scope>NUCLEOTIDE SEQUENCE</scope>
    <source>
        <strain evidence="8">PSN243</strain>
    </source>
</reference>
<feature type="transmembrane region" description="Helical" evidence="6">
    <location>
        <begin position="292"/>
        <end position="315"/>
    </location>
</feature>
<evidence type="ECO:0000256" key="6">
    <source>
        <dbReference type="SAM" id="Phobius"/>
    </source>
</evidence>
<dbReference type="InterPro" id="IPR006068">
    <property type="entry name" value="ATPase_P-typ_cation-transptr_C"/>
</dbReference>
<feature type="transmembrane region" description="Helical" evidence="6">
    <location>
        <begin position="260"/>
        <end position="280"/>
    </location>
</feature>
<sequence length="360" mass="41175">MRRPPERSTAGVHCDSVCREEKWILAGDGYNKRSMQCFWFKATLALKKDRRSFDVYIRINHVYRASNHQKEYPEKKIRSGARPVSMCSVIALWGPEASKRRNRADEPGATNVLFVWSAAILRRRTFPGVWQAFMPATAPPVPLPRRPRRRHPHHTPHERLARSPLHQSELLNARALLPYQPKTNLQILVQNLLYDIVQLALAWDSVDEDYLLQPHSWNWRHFFSFVAVFGPLSTALDMSTFLLNWFYYGLREKQHELIPLAQTHWFVSGLVSQVFILHVLRTAKIAFVQSRASIGMLAVTAAVLAQGLVLAFALQPPNFLGTTPPDWVFVGVLAAQVVGYGVLAQALKWAWRRVTGGQWL</sequence>
<name>A0AAV9H3D3_9PEZI</name>
<reference evidence="8" key="2">
    <citation type="submission" date="2023-05" db="EMBL/GenBank/DDBJ databases">
        <authorList>
            <consortium name="Lawrence Berkeley National Laboratory"/>
            <person name="Steindorff A."/>
            <person name="Hensen N."/>
            <person name="Bonometti L."/>
            <person name="Westerberg I."/>
            <person name="Brannstrom I.O."/>
            <person name="Guillou S."/>
            <person name="Cros-Aarteil S."/>
            <person name="Calhoun S."/>
            <person name="Haridas S."/>
            <person name="Kuo A."/>
            <person name="Mondo S."/>
            <person name="Pangilinan J."/>
            <person name="Riley R."/>
            <person name="Labutti K."/>
            <person name="Andreopoulos B."/>
            <person name="Lipzen A."/>
            <person name="Chen C."/>
            <person name="Yanf M."/>
            <person name="Daum C."/>
            <person name="Ng V."/>
            <person name="Clum A."/>
            <person name="Ohm R."/>
            <person name="Martin F."/>
            <person name="Silar P."/>
            <person name="Natvig D."/>
            <person name="Lalanne C."/>
            <person name="Gautier V."/>
            <person name="Ament-Velasquez S.L."/>
            <person name="Kruys A."/>
            <person name="Hutchinson M.I."/>
            <person name="Powell A.J."/>
            <person name="Barry K."/>
            <person name="Miller A.N."/>
            <person name="Grigoriev I.V."/>
            <person name="Debuchy R."/>
            <person name="Gladieux P."/>
            <person name="Thoren M.H."/>
            <person name="Johannesson H."/>
        </authorList>
    </citation>
    <scope>NUCLEOTIDE SEQUENCE</scope>
    <source>
        <strain evidence="8">PSN243</strain>
    </source>
</reference>
<dbReference type="SUPFAM" id="SSF81665">
    <property type="entry name" value="Calcium ATPase, transmembrane domain M"/>
    <property type="match status" value="1"/>
</dbReference>
<keyword evidence="6" id="KW-0472">Membrane</keyword>
<dbReference type="EMBL" id="MU865916">
    <property type="protein sequence ID" value="KAK4454500.1"/>
    <property type="molecule type" value="Genomic_DNA"/>
</dbReference>
<gene>
    <name evidence="8" type="ORF">QBC34DRAFT_375011</name>
</gene>
<evidence type="ECO:0000256" key="1">
    <source>
        <dbReference type="ARBA" id="ARBA00004651"/>
    </source>
</evidence>
<dbReference type="InterPro" id="IPR023298">
    <property type="entry name" value="ATPase_P-typ_TM_dom_sf"/>
</dbReference>
<dbReference type="Pfam" id="PF00689">
    <property type="entry name" value="Cation_ATPase_C"/>
    <property type="match status" value="1"/>
</dbReference>
<proteinExistence type="predicted"/>
<evidence type="ECO:0000256" key="3">
    <source>
        <dbReference type="ARBA" id="ARBA00022553"/>
    </source>
</evidence>
<keyword evidence="4" id="KW-0460">Magnesium</keyword>
<dbReference type="InterPro" id="IPR006415">
    <property type="entry name" value="P-type_ATPase_IIIB"/>
</dbReference>
<dbReference type="GO" id="GO:0005886">
    <property type="term" value="C:plasma membrane"/>
    <property type="evidence" value="ECO:0007669"/>
    <property type="project" value="UniProtKB-SubCell"/>
</dbReference>
<feature type="transmembrane region" description="Helical" evidence="6">
    <location>
        <begin position="222"/>
        <end position="248"/>
    </location>
</feature>
<keyword evidence="3" id="KW-0597">Phosphoprotein</keyword>
<feature type="compositionally biased region" description="Basic residues" evidence="5">
    <location>
        <begin position="145"/>
        <end position="154"/>
    </location>
</feature>
<accession>A0AAV9H3D3</accession>
<keyword evidence="9" id="KW-1185">Reference proteome</keyword>
<protein>
    <recommendedName>
        <fullName evidence="7">Cation-transporting P-type ATPase C-terminal domain-containing protein</fullName>
    </recommendedName>
</protein>
<keyword evidence="2" id="KW-1003">Cell membrane</keyword>
<evidence type="ECO:0000313" key="8">
    <source>
        <dbReference type="EMBL" id="KAK4454500.1"/>
    </source>
</evidence>
<evidence type="ECO:0000256" key="2">
    <source>
        <dbReference type="ARBA" id="ARBA00022475"/>
    </source>
</evidence>
<feature type="domain" description="Cation-transporting P-type ATPase C-terminal" evidence="7">
    <location>
        <begin position="183"/>
        <end position="349"/>
    </location>
</feature>
<dbReference type="AlphaFoldDB" id="A0AAV9H3D3"/>